<keyword evidence="3" id="KW-1185">Reference proteome</keyword>
<proteinExistence type="predicted"/>
<dbReference type="Proteomes" id="UP001162480">
    <property type="component" value="Chromosome 6"/>
</dbReference>
<dbReference type="EMBL" id="OX597819">
    <property type="protein sequence ID" value="CAI9724833.1"/>
    <property type="molecule type" value="Genomic_DNA"/>
</dbReference>
<keyword evidence="1" id="KW-0812">Transmembrane</keyword>
<protein>
    <submittedName>
        <fullName evidence="2">Uncharacterized protein</fullName>
    </submittedName>
</protein>
<gene>
    <name evidence="2" type="ORF">OCTVUL_1B010570</name>
</gene>
<feature type="transmembrane region" description="Helical" evidence="1">
    <location>
        <begin position="12"/>
        <end position="34"/>
    </location>
</feature>
<keyword evidence="1" id="KW-1133">Transmembrane helix</keyword>
<sequence length="71" mass="8079">MSREEECRIVHLSYLHWILVLGAIALDSSLRYFLKDLPMFGVGSPGCPALSLEQIYGQKRSWSLSSRPYCC</sequence>
<reference evidence="2" key="1">
    <citation type="submission" date="2023-08" db="EMBL/GenBank/DDBJ databases">
        <authorList>
            <person name="Alioto T."/>
            <person name="Alioto T."/>
            <person name="Gomez Garrido J."/>
        </authorList>
    </citation>
    <scope>NUCLEOTIDE SEQUENCE</scope>
</reference>
<evidence type="ECO:0000313" key="2">
    <source>
        <dbReference type="EMBL" id="CAI9724833.1"/>
    </source>
</evidence>
<evidence type="ECO:0000256" key="1">
    <source>
        <dbReference type="SAM" id="Phobius"/>
    </source>
</evidence>
<evidence type="ECO:0000313" key="3">
    <source>
        <dbReference type="Proteomes" id="UP001162480"/>
    </source>
</evidence>
<name>A0AA36AYU9_OCTVU</name>
<accession>A0AA36AYU9</accession>
<organism evidence="2 3">
    <name type="scientific">Octopus vulgaris</name>
    <name type="common">Common octopus</name>
    <dbReference type="NCBI Taxonomy" id="6645"/>
    <lineage>
        <taxon>Eukaryota</taxon>
        <taxon>Metazoa</taxon>
        <taxon>Spiralia</taxon>
        <taxon>Lophotrochozoa</taxon>
        <taxon>Mollusca</taxon>
        <taxon>Cephalopoda</taxon>
        <taxon>Coleoidea</taxon>
        <taxon>Octopodiformes</taxon>
        <taxon>Octopoda</taxon>
        <taxon>Incirrata</taxon>
        <taxon>Octopodidae</taxon>
        <taxon>Octopus</taxon>
    </lineage>
</organism>
<keyword evidence="1" id="KW-0472">Membrane</keyword>
<dbReference type="AlphaFoldDB" id="A0AA36AYU9"/>